<accession>X1IMC9</accession>
<reference evidence="1" key="1">
    <citation type="journal article" date="2014" name="Front. Microbiol.">
        <title>High frequency of phylogenetically diverse reductive dehalogenase-homologous genes in deep subseafloor sedimentary metagenomes.</title>
        <authorList>
            <person name="Kawai M."/>
            <person name="Futagami T."/>
            <person name="Toyoda A."/>
            <person name="Takaki Y."/>
            <person name="Nishi S."/>
            <person name="Hori S."/>
            <person name="Arai W."/>
            <person name="Tsubouchi T."/>
            <person name="Morono Y."/>
            <person name="Uchiyama I."/>
            <person name="Ito T."/>
            <person name="Fujiyama A."/>
            <person name="Inagaki F."/>
            <person name="Takami H."/>
        </authorList>
    </citation>
    <scope>NUCLEOTIDE SEQUENCE</scope>
    <source>
        <strain evidence="1">Expedition CK06-06</strain>
    </source>
</reference>
<dbReference type="AlphaFoldDB" id="X1IMC9"/>
<evidence type="ECO:0000313" key="1">
    <source>
        <dbReference type="EMBL" id="GAH58708.1"/>
    </source>
</evidence>
<comment type="caution">
    <text evidence="1">The sequence shown here is derived from an EMBL/GenBank/DDBJ whole genome shotgun (WGS) entry which is preliminary data.</text>
</comment>
<dbReference type="EMBL" id="BARU01019943">
    <property type="protein sequence ID" value="GAH58708.1"/>
    <property type="molecule type" value="Genomic_DNA"/>
</dbReference>
<proteinExistence type="predicted"/>
<sequence length="66" mass="7872">MYLLSDKEIIRAGDELKIEIQATNVNVAEQTVDMYCTMIFKVYMIEHQIIYVILYNNHKHRESTHL</sequence>
<protein>
    <submittedName>
        <fullName evidence="1">Uncharacterized protein</fullName>
    </submittedName>
</protein>
<name>X1IMC9_9ZZZZ</name>
<gene>
    <name evidence="1" type="ORF">S03H2_32807</name>
</gene>
<organism evidence="1">
    <name type="scientific">marine sediment metagenome</name>
    <dbReference type="NCBI Taxonomy" id="412755"/>
    <lineage>
        <taxon>unclassified sequences</taxon>
        <taxon>metagenomes</taxon>
        <taxon>ecological metagenomes</taxon>
    </lineage>
</organism>